<evidence type="ECO:0000313" key="5">
    <source>
        <dbReference type="Proteomes" id="UP001430848"/>
    </source>
</evidence>
<dbReference type="PROSITE" id="PS50837">
    <property type="entry name" value="NACHT"/>
    <property type="match status" value="1"/>
</dbReference>
<dbReference type="SUPFAM" id="SSF48452">
    <property type="entry name" value="TPR-like"/>
    <property type="match status" value="1"/>
</dbReference>
<dbReference type="PANTHER" id="PTHR10039:SF17">
    <property type="entry name" value="FUNGAL STAND N-TERMINAL GOODBYE DOMAIN-CONTAINING PROTEIN-RELATED"/>
    <property type="match status" value="1"/>
</dbReference>
<dbReference type="InterPro" id="IPR027417">
    <property type="entry name" value="P-loop_NTPase"/>
</dbReference>
<gene>
    <name evidence="4" type="ORF">SLS63_008240</name>
</gene>
<dbReference type="Gene3D" id="3.40.50.300">
    <property type="entry name" value="P-loop containing nucleotide triphosphate hydrolases"/>
    <property type="match status" value="1"/>
</dbReference>
<evidence type="ECO:0000259" key="3">
    <source>
        <dbReference type="PROSITE" id="PS50837"/>
    </source>
</evidence>
<dbReference type="InterPro" id="IPR011990">
    <property type="entry name" value="TPR-like_helical_dom_sf"/>
</dbReference>
<dbReference type="PANTHER" id="PTHR10039">
    <property type="entry name" value="AMELOGENIN"/>
    <property type="match status" value="1"/>
</dbReference>
<comment type="caution">
    <text evidence="4">The sequence shown here is derived from an EMBL/GenBank/DDBJ whole genome shotgun (WGS) entry which is preliminary data.</text>
</comment>
<evidence type="ECO:0000256" key="1">
    <source>
        <dbReference type="ARBA" id="ARBA00022737"/>
    </source>
</evidence>
<keyword evidence="5" id="KW-1185">Reference proteome</keyword>
<dbReference type="InterPro" id="IPR007111">
    <property type="entry name" value="NACHT_NTPase"/>
</dbReference>
<dbReference type="Pfam" id="PF24883">
    <property type="entry name" value="NPHP3_N"/>
    <property type="match status" value="1"/>
</dbReference>
<sequence length="1415" mass="160463">MCTRSSFTREDAQAAELKQMWGAALREYDESRGHADSPNPSALSHHEEIDSCTSLEEYLEEKNKGFKSFRARKKKLFGALRAALQPVQAMGSIASGGASTAAQNVTKKYDMIIAMFEEMQRFTDRLKVLVRHGAMDDDLRKEVVKTMAIILKFIGVVEKAIRDGRTVTFFKRAFTAEDPVQTVRDELDGSVQQVIRLVESLTYSEARLHHKDEDIARDRQEKRRKWAALEKRLDVNAAMPDILDEINNAKLENTCEWIRDDPSFIRWMSGSAPVLWVSGRMGTGKTHLAADLVRFLRSSSKTDVSSDAQLSEEECEIRTATYFCGKSTSRMDSSRRILDTLVYQLACQSGSFFDKAVRVYDVLGNQSSSRQLWEQLLRSVIHSDIQERYVVVIDGLDELEETELEDLLKQLEWLCLELGKHRSSAGSTIANLPVTIVALGRPSLDDYVGSHFEQDLETIDVLWEKSAEDLGAYIRNSTDRSRELYRLNLPTELREEIVKTLERGADGSFLWVKLKVQEISKQSQVSKIRAILETPPAQLGEQLEKTLYSLSGNDSDAETLNTILTFTTWFEGHIHLDELALVPKLESDSFEDEHGFVGLEDLLVVRYRPLFKLQRDDGLTIESLRRMSKVSDLNWIHDSEQSLLEEHTRATLNFSRYLDQIHRSELPLDLQRGIAQALSSLFEERQLTRRWISILAALPAQTKLDNMLKDKSLNEKSLTICCSWLETIDVAGVQVAGYNHDQHNPPAFNFKTSIQSWIHDLLARLGWNQSRSSDDKNETRALVFNAVACAISDEWLSSHNWVDETASPTRLHALYLCAFIAKTQNPSMTEDAFNEDYLPMAPASIRDAASWHLWRHYSNTSDWHTCLALTYYGMGYRWSTIWACQQAVVLDEAAWHAFYLLSLSHMDLGHGETALSSAENSLKFWPSELAWSKLHYRVIRHLADCKRACGDDEGAYSIMTDVLRERPTDLRAFRAYIEFIDDKETWNRDLELLSETIHALHGCRSSRYACSKASELLLDDLVCDGSLQSIIIRSLRAAGKSHVGIEIFVRAIEAAETIQKPQYVAALKIDLADLLYENKRSITHAVRCIRQSLNMDPTELSTGPVDDSHSLSLVQQMVRYRAIASLTRYTSARFLQGIEEGDYHAQTTAYNTLNHLWELGTNVNAYIPIWLWFQRHCWYHCFLGASKLHDTERFAEFWTRGLRTVIGMLARPPRVRGDTVNEGAGLPFRRLAYMFQISGRPQESLAALSVRVLLNSTVAALQDVGEDISFFDFICDGPCADKNEPWRAGRGLHRCQLCLDTDWCDGCMVRLGRGEIAYTLCSAAHPFLHIVPFKKPERGYVVRGNCAVKITDWIGELAEESGLSEFWDHFKGRIESAAVIGTAERSDSGSDFDSDTCVDSESDLDSEVDSDSGSQ</sequence>
<organism evidence="4 5">
    <name type="scientific">Diaporthe eres</name>
    <name type="common">Phomopsis oblonga</name>
    <dbReference type="NCBI Taxonomy" id="83184"/>
    <lineage>
        <taxon>Eukaryota</taxon>
        <taxon>Fungi</taxon>
        <taxon>Dikarya</taxon>
        <taxon>Ascomycota</taxon>
        <taxon>Pezizomycotina</taxon>
        <taxon>Sordariomycetes</taxon>
        <taxon>Sordariomycetidae</taxon>
        <taxon>Diaporthales</taxon>
        <taxon>Diaporthaceae</taxon>
        <taxon>Diaporthe</taxon>
        <taxon>Diaporthe eres species complex</taxon>
    </lineage>
</organism>
<evidence type="ECO:0000256" key="2">
    <source>
        <dbReference type="SAM" id="MobiDB-lite"/>
    </source>
</evidence>
<keyword evidence="1" id="KW-0677">Repeat</keyword>
<dbReference type="InterPro" id="IPR031350">
    <property type="entry name" value="Goodbye_dom"/>
</dbReference>
<proteinExistence type="predicted"/>
<accession>A0ABR1P329</accession>
<name>A0ABR1P329_DIAER</name>
<dbReference type="SUPFAM" id="SSF52540">
    <property type="entry name" value="P-loop containing nucleoside triphosphate hydrolases"/>
    <property type="match status" value="1"/>
</dbReference>
<dbReference type="Proteomes" id="UP001430848">
    <property type="component" value="Unassembled WGS sequence"/>
</dbReference>
<dbReference type="Pfam" id="PF17109">
    <property type="entry name" value="Goodbye"/>
    <property type="match status" value="1"/>
</dbReference>
<dbReference type="EMBL" id="JAKNSF020000051">
    <property type="protein sequence ID" value="KAK7725243.1"/>
    <property type="molecule type" value="Genomic_DNA"/>
</dbReference>
<dbReference type="InterPro" id="IPR056884">
    <property type="entry name" value="NPHP3-like_N"/>
</dbReference>
<dbReference type="Gene3D" id="1.25.40.10">
    <property type="entry name" value="Tetratricopeptide repeat domain"/>
    <property type="match status" value="1"/>
</dbReference>
<feature type="region of interest" description="Disordered" evidence="2">
    <location>
        <begin position="1382"/>
        <end position="1415"/>
    </location>
</feature>
<protein>
    <recommendedName>
        <fullName evidence="3">NACHT domain-containing protein</fullName>
    </recommendedName>
</protein>
<evidence type="ECO:0000313" key="4">
    <source>
        <dbReference type="EMBL" id="KAK7725243.1"/>
    </source>
</evidence>
<feature type="domain" description="NACHT" evidence="3">
    <location>
        <begin position="273"/>
        <end position="411"/>
    </location>
</feature>
<reference evidence="4 5" key="1">
    <citation type="submission" date="2024-02" db="EMBL/GenBank/DDBJ databases">
        <title>De novo assembly and annotation of 12 fungi associated with fruit tree decline syndrome in Ontario, Canada.</title>
        <authorList>
            <person name="Sulman M."/>
            <person name="Ellouze W."/>
            <person name="Ilyukhin E."/>
        </authorList>
    </citation>
    <scope>NUCLEOTIDE SEQUENCE [LARGE SCALE GENOMIC DNA]</scope>
    <source>
        <strain evidence="4 5">M169</strain>
    </source>
</reference>
<feature type="compositionally biased region" description="Acidic residues" evidence="2">
    <location>
        <begin position="1390"/>
        <end position="1415"/>
    </location>
</feature>